<reference evidence="2" key="2">
    <citation type="submission" date="2018-04" db="EMBL/GenBank/DDBJ databases">
        <title>OnivRS2 (Oryza nivara Reference Sequence Version 2).</title>
        <authorList>
            <person name="Zhang J."/>
            <person name="Kudrna D."/>
            <person name="Lee S."/>
            <person name="Talag J."/>
            <person name="Rajasekar S."/>
            <person name="Welchert J."/>
            <person name="Hsing Y.-I."/>
            <person name="Wing R.A."/>
        </authorList>
    </citation>
    <scope>NUCLEOTIDE SEQUENCE [LARGE SCALE GENOMIC DNA]</scope>
    <source>
        <strain evidence="2">SL10</strain>
    </source>
</reference>
<sequence>MAQTLARRLPPRCEVAEEEEEREAPRREPGGDELGEKKWSHTDSFCGTHQQSPSASEGCNLLLLTQARREQAPFWLHTQT</sequence>
<feature type="compositionally biased region" description="Basic and acidic residues" evidence="1">
    <location>
        <begin position="23"/>
        <end position="41"/>
    </location>
</feature>
<reference evidence="2" key="1">
    <citation type="submission" date="2015-04" db="UniProtKB">
        <authorList>
            <consortium name="EnsemblPlants"/>
        </authorList>
    </citation>
    <scope>IDENTIFICATION</scope>
    <source>
        <strain evidence="2">SL10</strain>
    </source>
</reference>
<protein>
    <submittedName>
        <fullName evidence="2">Uncharacterized protein</fullName>
    </submittedName>
</protein>
<evidence type="ECO:0000313" key="2">
    <source>
        <dbReference type="EnsemblPlants" id="ONIVA04G20280.1"/>
    </source>
</evidence>
<dbReference type="HOGENOM" id="CLU_2593894_0_0_1"/>
<organism evidence="2">
    <name type="scientific">Oryza nivara</name>
    <name type="common">Indian wild rice</name>
    <name type="synonym">Oryza sativa f. spontanea</name>
    <dbReference type="NCBI Taxonomy" id="4536"/>
    <lineage>
        <taxon>Eukaryota</taxon>
        <taxon>Viridiplantae</taxon>
        <taxon>Streptophyta</taxon>
        <taxon>Embryophyta</taxon>
        <taxon>Tracheophyta</taxon>
        <taxon>Spermatophyta</taxon>
        <taxon>Magnoliopsida</taxon>
        <taxon>Liliopsida</taxon>
        <taxon>Poales</taxon>
        <taxon>Poaceae</taxon>
        <taxon>BOP clade</taxon>
        <taxon>Oryzoideae</taxon>
        <taxon>Oryzeae</taxon>
        <taxon>Oryzinae</taxon>
        <taxon>Oryza</taxon>
    </lineage>
</organism>
<accession>A0A0E0H4D3</accession>
<name>A0A0E0H4D3_ORYNI</name>
<evidence type="ECO:0000313" key="3">
    <source>
        <dbReference type="Proteomes" id="UP000006591"/>
    </source>
</evidence>
<dbReference type="Gramene" id="ONIVA04G20280.1">
    <property type="protein sequence ID" value="ONIVA04G20280.1"/>
    <property type="gene ID" value="ONIVA04G20280"/>
</dbReference>
<dbReference type="AlphaFoldDB" id="A0A0E0H4D3"/>
<feature type="region of interest" description="Disordered" evidence="1">
    <location>
        <begin position="1"/>
        <end position="54"/>
    </location>
</feature>
<proteinExistence type="predicted"/>
<dbReference type="EnsemblPlants" id="ONIVA04G20280.1">
    <property type="protein sequence ID" value="ONIVA04G20280.1"/>
    <property type="gene ID" value="ONIVA04G20280"/>
</dbReference>
<evidence type="ECO:0000256" key="1">
    <source>
        <dbReference type="SAM" id="MobiDB-lite"/>
    </source>
</evidence>
<keyword evidence="3" id="KW-1185">Reference proteome</keyword>
<feature type="compositionally biased region" description="Polar residues" evidence="1">
    <location>
        <begin position="42"/>
        <end position="54"/>
    </location>
</feature>
<dbReference type="Proteomes" id="UP000006591">
    <property type="component" value="Chromosome 4"/>
</dbReference>